<dbReference type="PANTHER" id="PTHR43615:SF1">
    <property type="entry name" value="PPDK_N DOMAIN-CONTAINING PROTEIN"/>
    <property type="match status" value="1"/>
</dbReference>
<keyword evidence="1" id="KW-1133">Transmembrane helix</keyword>
<dbReference type="PANTHER" id="PTHR43615">
    <property type="entry name" value="PHOSPHOENOLPYRUVATE SYNTHASE-RELATED"/>
    <property type="match status" value="1"/>
</dbReference>
<name>X1VJ03_9ZZZZ</name>
<dbReference type="EMBL" id="BARW01027375">
    <property type="protein sequence ID" value="GAJ15201.1"/>
    <property type="molecule type" value="Genomic_DNA"/>
</dbReference>
<evidence type="ECO:0000256" key="1">
    <source>
        <dbReference type="SAM" id="Phobius"/>
    </source>
</evidence>
<proteinExistence type="predicted"/>
<gene>
    <name evidence="3" type="ORF">S12H4_44432</name>
</gene>
<dbReference type="GO" id="GO:0016301">
    <property type="term" value="F:kinase activity"/>
    <property type="evidence" value="ECO:0007669"/>
    <property type="project" value="InterPro"/>
</dbReference>
<dbReference type="Gene3D" id="3.30.470.20">
    <property type="entry name" value="ATP-grasp fold, B domain"/>
    <property type="match status" value="1"/>
</dbReference>
<dbReference type="SUPFAM" id="SSF56059">
    <property type="entry name" value="Glutathione synthetase ATP-binding domain-like"/>
    <property type="match status" value="1"/>
</dbReference>
<dbReference type="AlphaFoldDB" id="X1VJ03"/>
<reference evidence="3" key="1">
    <citation type="journal article" date="2014" name="Front. Microbiol.">
        <title>High frequency of phylogenetically diverse reductive dehalogenase-homologous genes in deep subseafloor sedimentary metagenomes.</title>
        <authorList>
            <person name="Kawai M."/>
            <person name="Futagami T."/>
            <person name="Toyoda A."/>
            <person name="Takaki Y."/>
            <person name="Nishi S."/>
            <person name="Hori S."/>
            <person name="Arai W."/>
            <person name="Tsubouchi T."/>
            <person name="Morono Y."/>
            <person name="Uchiyama I."/>
            <person name="Ito T."/>
            <person name="Fujiyama A."/>
            <person name="Inagaki F."/>
            <person name="Takami H."/>
        </authorList>
    </citation>
    <scope>NUCLEOTIDE SEQUENCE</scope>
    <source>
        <strain evidence="3">Expedition CK06-06</strain>
    </source>
</reference>
<feature type="non-terminal residue" evidence="3">
    <location>
        <position position="1"/>
    </location>
</feature>
<dbReference type="InterPro" id="IPR051549">
    <property type="entry name" value="PEP_Utilizing_Enz"/>
</dbReference>
<feature type="non-terminal residue" evidence="3">
    <location>
        <position position="256"/>
    </location>
</feature>
<dbReference type="Pfam" id="PF01326">
    <property type="entry name" value="PPDK_N"/>
    <property type="match status" value="1"/>
</dbReference>
<organism evidence="3">
    <name type="scientific">marine sediment metagenome</name>
    <dbReference type="NCBI Taxonomy" id="412755"/>
    <lineage>
        <taxon>unclassified sequences</taxon>
        <taxon>metagenomes</taxon>
        <taxon>ecological metagenomes</taxon>
    </lineage>
</organism>
<evidence type="ECO:0000259" key="2">
    <source>
        <dbReference type="Pfam" id="PF01326"/>
    </source>
</evidence>
<protein>
    <recommendedName>
        <fullName evidence="2">Pyruvate phosphate dikinase AMP/ATP-binding domain-containing protein</fullName>
    </recommendedName>
</protein>
<evidence type="ECO:0000313" key="3">
    <source>
        <dbReference type="EMBL" id="GAJ15201.1"/>
    </source>
</evidence>
<keyword evidence="1" id="KW-0472">Membrane</keyword>
<dbReference type="InterPro" id="IPR002192">
    <property type="entry name" value="PPDK_AMP/ATP-bd"/>
</dbReference>
<feature type="transmembrane region" description="Helical" evidence="1">
    <location>
        <begin position="235"/>
        <end position="255"/>
    </location>
</feature>
<feature type="domain" description="Pyruvate phosphate dikinase AMP/ATP-binding" evidence="2">
    <location>
        <begin position="2"/>
        <end position="43"/>
    </location>
</feature>
<feature type="transmembrane region" description="Helical" evidence="1">
    <location>
        <begin position="164"/>
        <end position="186"/>
    </location>
</feature>
<accession>X1VJ03</accession>
<comment type="caution">
    <text evidence="3">The sequence shown here is derived from an EMBL/GenBank/DDBJ whole genome shotgun (WGS) entry which is preliminary data.</text>
</comment>
<keyword evidence="1" id="KW-0812">Transmembrane</keyword>
<dbReference type="GO" id="GO:0005524">
    <property type="term" value="F:ATP binding"/>
    <property type="evidence" value="ECO:0007669"/>
    <property type="project" value="InterPro"/>
</dbReference>
<sequence length="256" mass="29951">TKEQVLKLVNIGKKIEKIFKSPQDIEWAIEHGKIYILQSRPILLHASIPRRQCTVWCNANVRETIPDPMSPMGWSIFDNVFFPSIFIDVFRIPITPEQYWRFRPVELISGRLYWNMNNTIAFMKSIGPIIDFIEGDKAIDPQMTTAFKAVDINNLPRPIPCLTMFRFSIVSLTRFVYYLVLGYFRYGWMSMKITKSHNAFDAIYEELEPATQLATGINNIKEWLRYVLKKFARRYFGGLFLSGFYLVLLGKLLSIR</sequence>